<organism evidence="2 3">
    <name type="scientific">Albugo candida</name>
    <dbReference type="NCBI Taxonomy" id="65357"/>
    <lineage>
        <taxon>Eukaryota</taxon>
        <taxon>Sar</taxon>
        <taxon>Stramenopiles</taxon>
        <taxon>Oomycota</taxon>
        <taxon>Peronosporomycetes</taxon>
        <taxon>Albuginales</taxon>
        <taxon>Albuginaceae</taxon>
        <taxon>Albugo</taxon>
    </lineage>
</organism>
<dbReference type="InParanoid" id="A0A024FXN0"/>
<keyword evidence="3" id="KW-1185">Reference proteome</keyword>
<protein>
    <submittedName>
        <fullName evidence="2">Uncharacterized protein</fullName>
    </submittedName>
</protein>
<dbReference type="AlphaFoldDB" id="A0A024FXN0"/>
<gene>
    <name evidence="2" type="ORF">BN9_134820</name>
</gene>
<reference evidence="2 3" key="1">
    <citation type="submission" date="2012-05" db="EMBL/GenBank/DDBJ databases">
        <title>Recombination and specialization in a pathogen metapopulation.</title>
        <authorList>
            <person name="Gardiner A."/>
            <person name="Kemen E."/>
            <person name="Schultz-Larsen T."/>
            <person name="MacLean D."/>
            <person name="Van Oosterhout C."/>
            <person name="Jones J.D.G."/>
        </authorList>
    </citation>
    <scope>NUCLEOTIDE SEQUENCE [LARGE SCALE GENOMIC DNA]</scope>
    <source>
        <strain evidence="2 3">Ac Nc2</strain>
    </source>
</reference>
<sequence>MKELTIFSQKEKTYEIFSDDGHEDWISKIWSADDSDYVQGEEQQRASTSDIHTAPNEE</sequence>
<evidence type="ECO:0000256" key="1">
    <source>
        <dbReference type="SAM" id="MobiDB-lite"/>
    </source>
</evidence>
<evidence type="ECO:0000313" key="2">
    <source>
        <dbReference type="EMBL" id="CCI11786.1"/>
    </source>
</evidence>
<feature type="region of interest" description="Disordered" evidence="1">
    <location>
        <begin position="37"/>
        <end position="58"/>
    </location>
</feature>
<dbReference type="EMBL" id="CAIX01002130">
    <property type="protein sequence ID" value="CCI11786.1"/>
    <property type="molecule type" value="Genomic_DNA"/>
</dbReference>
<proteinExistence type="predicted"/>
<evidence type="ECO:0000313" key="3">
    <source>
        <dbReference type="Proteomes" id="UP000053237"/>
    </source>
</evidence>
<name>A0A024FXN0_9STRA</name>
<accession>A0A024FXN0</accession>
<dbReference type="Proteomes" id="UP000053237">
    <property type="component" value="Unassembled WGS sequence"/>
</dbReference>
<comment type="caution">
    <text evidence="2">The sequence shown here is derived from an EMBL/GenBank/DDBJ whole genome shotgun (WGS) entry which is preliminary data.</text>
</comment>